<dbReference type="GeneID" id="97668606"/>
<evidence type="ECO:0000313" key="6">
    <source>
        <dbReference type="Proteomes" id="UP000049983"/>
    </source>
</evidence>
<keyword evidence="4" id="KW-0732">Signal</keyword>
<keyword evidence="1" id="KW-0677">Repeat</keyword>
<dbReference type="PROSITE" id="PS51257">
    <property type="entry name" value="PROKAR_LIPOPROTEIN"/>
    <property type="match status" value="1"/>
</dbReference>
<organism evidence="5 6">
    <name type="scientific">Roseibium album</name>
    <dbReference type="NCBI Taxonomy" id="311410"/>
    <lineage>
        <taxon>Bacteria</taxon>
        <taxon>Pseudomonadati</taxon>
        <taxon>Pseudomonadota</taxon>
        <taxon>Alphaproteobacteria</taxon>
        <taxon>Hyphomicrobiales</taxon>
        <taxon>Stappiaceae</taxon>
        <taxon>Roseibium</taxon>
    </lineage>
</organism>
<dbReference type="STRING" id="311410.LA5095_02320"/>
<keyword evidence="6" id="KW-1185">Reference proteome</keyword>
<dbReference type="Gene3D" id="1.25.40.10">
    <property type="entry name" value="Tetratricopeptide repeat domain"/>
    <property type="match status" value="1"/>
</dbReference>
<dbReference type="InterPro" id="IPR013105">
    <property type="entry name" value="TPR_2"/>
</dbReference>
<feature type="chain" id="PRO_5009787897" evidence="4">
    <location>
        <begin position="19"/>
        <end position="170"/>
    </location>
</feature>
<evidence type="ECO:0000313" key="5">
    <source>
        <dbReference type="EMBL" id="CTQ66651.1"/>
    </source>
</evidence>
<dbReference type="SUPFAM" id="SSF48452">
    <property type="entry name" value="TPR-like"/>
    <property type="match status" value="1"/>
</dbReference>
<dbReference type="OrthoDB" id="8445347at2"/>
<evidence type="ECO:0000256" key="3">
    <source>
        <dbReference type="PROSITE-ProRule" id="PRU00339"/>
    </source>
</evidence>
<protein>
    <submittedName>
        <fullName evidence="5">Type IV pilus biogenesis/stability protein PilW</fullName>
    </submittedName>
</protein>
<dbReference type="InterPro" id="IPR011990">
    <property type="entry name" value="TPR-like_helical_dom_sf"/>
</dbReference>
<keyword evidence="2 3" id="KW-0802">TPR repeat</keyword>
<feature type="signal peptide" evidence="4">
    <location>
        <begin position="1"/>
        <end position="18"/>
    </location>
</feature>
<dbReference type="EMBL" id="CXWC01000002">
    <property type="protein sequence ID" value="CTQ66651.1"/>
    <property type="molecule type" value="Genomic_DNA"/>
</dbReference>
<dbReference type="SMART" id="SM00028">
    <property type="entry name" value="TPR"/>
    <property type="match status" value="2"/>
</dbReference>
<dbReference type="AlphaFoldDB" id="A0A0M6ZWM6"/>
<feature type="repeat" description="TPR" evidence="3">
    <location>
        <begin position="117"/>
        <end position="150"/>
    </location>
</feature>
<gene>
    <name evidence="5" type="ORF">LA5096_01177</name>
</gene>
<reference evidence="6" key="1">
    <citation type="submission" date="2015-07" db="EMBL/GenBank/DDBJ databases">
        <authorList>
            <person name="Rodrigo-Torres Lidia"/>
            <person name="Arahal R.David."/>
        </authorList>
    </citation>
    <scope>NUCLEOTIDE SEQUENCE [LARGE SCALE GENOMIC DNA]</scope>
    <source>
        <strain evidence="6">CECT 5096</strain>
    </source>
</reference>
<proteinExistence type="predicted"/>
<accession>A0A0M6ZWM6</accession>
<name>A0A0M6ZWM6_9HYPH</name>
<dbReference type="InterPro" id="IPR019734">
    <property type="entry name" value="TPR_rpt"/>
</dbReference>
<dbReference type="PROSITE" id="PS50005">
    <property type="entry name" value="TPR"/>
    <property type="match status" value="1"/>
</dbReference>
<dbReference type="Pfam" id="PF07719">
    <property type="entry name" value="TPR_2"/>
    <property type="match status" value="1"/>
</dbReference>
<dbReference type="RefSeq" id="WP_055115040.1">
    <property type="nucleotide sequence ID" value="NZ_CANKXR010000002.1"/>
</dbReference>
<evidence type="ECO:0000256" key="1">
    <source>
        <dbReference type="ARBA" id="ARBA00022737"/>
    </source>
</evidence>
<evidence type="ECO:0000256" key="4">
    <source>
        <dbReference type="SAM" id="SignalP"/>
    </source>
</evidence>
<dbReference type="Proteomes" id="UP000049983">
    <property type="component" value="Unassembled WGS sequence"/>
</dbReference>
<evidence type="ECO:0000256" key="2">
    <source>
        <dbReference type="ARBA" id="ARBA00022803"/>
    </source>
</evidence>
<sequence length="170" mass="19261">MWLRRQFSAFAVSVFVLAGCQSGDLANLSTYGDSAASNEDLSKVAYYRDDELLTQANVQFKEKNFGKAYAIYKRAVEVYPKDPVAWLGYSASADMIGRFDNADIGYKRLARMIPNRPEYLNNVGYSYMLRGNLISARRYFLKAYDIDPNNQTTANNLELLRNSVSFANRG</sequence>